<dbReference type="Proteomes" id="UP000626210">
    <property type="component" value="Unassembled WGS sequence"/>
</dbReference>
<name>A0ABQ3GAU4_9BURK</name>
<gene>
    <name evidence="2" type="ORF">GCM10007320_55170</name>
</gene>
<accession>A0ABQ3GAU4</accession>
<feature type="compositionally biased region" description="Basic residues" evidence="1">
    <location>
        <begin position="100"/>
        <end position="113"/>
    </location>
</feature>
<evidence type="ECO:0000256" key="1">
    <source>
        <dbReference type="SAM" id="MobiDB-lite"/>
    </source>
</evidence>
<keyword evidence="3" id="KW-1185">Reference proteome</keyword>
<evidence type="ECO:0008006" key="4">
    <source>
        <dbReference type="Google" id="ProtNLM"/>
    </source>
</evidence>
<reference evidence="3" key="1">
    <citation type="journal article" date="2019" name="Int. J. Syst. Evol. Microbiol.">
        <title>The Global Catalogue of Microorganisms (GCM) 10K type strain sequencing project: providing services to taxonomists for standard genome sequencing and annotation.</title>
        <authorList>
            <consortium name="The Broad Institute Genomics Platform"/>
            <consortium name="The Broad Institute Genome Sequencing Center for Infectious Disease"/>
            <person name="Wu L."/>
            <person name="Ma J."/>
        </authorList>
    </citation>
    <scope>NUCLEOTIDE SEQUENCE [LARGE SCALE GENOMIC DNA]</scope>
    <source>
        <strain evidence="3">KCTC 23314</strain>
    </source>
</reference>
<evidence type="ECO:0000313" key="2">
    <source>
        <dbReference type="EMBL" id="GHC98965.1"/>
    </source>
</evidence>
<feature type="compositionally biased region" description="Low complexity" evidence="1">
    <location>
        <begin position="88"/>
        <end position="99"/>
    </location>
</feature>
<feature type="region of interest" description="Disordered" evidence="1">
    <location>
        <begin position="88"/>
        <end position="119"/>
    </location>
</feature>
<organism evidence="2 3">
    <name type="scientific">Pseudorhodoferax aquiterrae</name>
    <dbReference type="NCBI Taxonomy" id="747304"/>
    <lineage>
        <taxon>Bacteria</taxon>
        <taxon>Pseudomonadati</taxon>
        <taxon>Pseudomonadota</taxon>
        <taxon>Betaproteobacteria</taxon>
        <taxon>Burkholderiales</taxon>
        <taxon>Comamonadaceae</taxon>
    </lineage>
</organism>
<dbReference type="EMBL" id="BMYK01000027">
    <property type="protein sequence ID" value="GHC98965.1"/>
    <property type="molecule type" value="Genomic_DNA"/>
</dbReference>
<evidence type="ECO:0000313" key="3">
    <source>
        <dbReference type="Proteomes" id="UP000626210"/>
    </source>
</evidence>
<sequence>MTPPRLFLQLPAALRQAVVTLLLVTVPLYGLGSALVRILGPDHRHEAQADIAPGGGWAALVGRQLQALVGPQTARLIDTLRLQAKLRPGASGHAHGAGAHPHHHGLFERHHHGPDHAGVVTVGARDDGQGAAHAAAGGMAMPLALAAELRIPLPAVRALHWPPQAAVHWRSHVPAPSERPPRG</sequence>
<protein>
    <recommendedName>
        <fullName evidence="4">DUF2939 domain-containing protein</fullName>
    </recommendedName>
</protein>
<comment type="caution">
    <text evidence="2">The sequence shown here is derived from an EMBL/GenBank/DDBJ whole genome shotgun (WGS) entry which is preliminary data.</text>
</comment>
<proteinExistence type="predicted"/>
<dbReference type="RefSeq" id="WP_189690092.1">
    <property type="nucleotide sequence ID" value="NZ_BMYK01000027.1"/>
</dbReference>